<keyword evidence="1 2" id="KW-0808">Transferase</keyword>
<dbReference type="InterPro" id="IPR044855">
    <property type="entry name" value="CoA-Trfase_III_dom3_sf"/>
</dbReference>
<dbReference type="InterPro" id="IPR023606">
    <property type="entry name" value="CoA-Trfase_III_dom_1_sf"/>
</dbReference>
<evidence type="ECO:0000256" key="1">
    <source>
        <dbReference type="ARBA" id="ARBA00022679"/>
    </source>
</evidence>
<dbReference type="Pfam" id="PF02515">
    <property type="entry name" value="CoA_transf_3"/>
    <property type="match status" value="1"/>
</dbReference>
<proteinExistence type="predicted"/>
<dbReference type="OrthoDB" id="9797653at2"/>
<dbReference type="InterPro" id="IPR003673">
    <property type="entry name" value="CoA-Trfase_fam_III"/>
</dbReference>
<dbReference type="PANTHER" id="PTHR48207:SF3">
    <property type="entry name" value="SUCCINATE--HYDROXYMETHYLGLUTARATE COA-TRANSFERASE"/>
    <property type="match status" value="1"/>
</dbReference>
<dbReference type="Gene3D" id="3.30.1540.10">
    <property type="entry name" value="formyl-coa transferase, domain 3"/>
    <property type="match status" value="1"/>
</dbReference>
<dbReference type="Gene3D" id="3.40.50.10540">
    <property type="entry name" value="Crotonobetainyl-coa:carnitine coa-transferase, domain 1"/>
    <property type="match status" value="1"/>
</dbReference>
<dbReference type="EMBL" id="SLWS01000009">
    <property type="protein sequence ID" value="TCO54383.1"/>
    <property type="molecule type" value="Genomic_DNA"/>
</dbReference>
<evidence type="ECO:0000313" key="2">
    <source>
        <dbReference type="EMBL" id="TCO54383.1"/>
    </source>
</evidence>
<dbReference type="InterPro" id="IPR050483">
    <property type="entry name" value="CoA-transferase_III_domain"/>
</dbReference>
<dbReference type="GO" id="GO:0008410">
    <property type="term" value="F:CoA-transferase activity"/>
    <property type="evidence" value="ECO:0007669"/>
    <property type="project" value="TreeGrafter"/>
</dbReference>
<accession>A0A4R2J606</accession>
<comment type="caution">
    <text evidence="2">The sequence shown here is derived from an EMBL/GenBank/DDBJ whole genome shotgun (WGS) entry which is preliminary data.</text>
</comment>
<reference evidence="2 3" key="1">
    <citation type="submission" date="2019-03" db="EMBL/GenBank/DDBJ databases">
        <title>Genomic Encyclopedia of Type Strains, Phase IV (KMG-IV): sequencing the most valuable type-strain genomes for metagenomic binning, comparative biology and taxonomic classification.</title>
        <authorList>
            <person name="Goeker M."/>
        </authorList>
    </citation>
    <scope>NUCLEOTIDE SEQUENCE [LARGE SCALE GENOMIC DNA]</scope>
    <source>
        <strain evidence="2 3">DSM 45934</strain>
    </source>
</reference>
<dbReference type="Proteomes" id="UP000295680">
    <property type="component" value="Unassembled WGS sequence"/>
</dbReference>
<dbReference type="PANTHER" id="PTHR48207">
    <property type="entry name" value="SUCCINATE--HYDROXYMETHYLGLUTARATE COA-TRANSFERASE"/>
    <property type="match status" value="1"/>
</dbReference>
<sequence length="401" mass="42000">MRVRPLSGITVLDFSRVLAGPMATQVLAELGADVIKVERPGAGDESRGMQPVLPSGESAYYFAFNRGKRSVALDLKSEGGRRLARDLAATVDVVVENFLPGGMDRLGLGYRTLSAANPGLVYVSCTGFGQNGPYANRKGYDTVFQALSGLMSLTGHPDAPPAKAGIPVADMTSGLWIAIAALTGLVGRGTSGRGTHVDLSMMDVQVSLLALAAARLFALDEDPARTGTEHPGRVPSAALRCADGRWLHISCSDQHWLPLCEALGASELAEDPALRSNAGRLAQRDRVMSALAAAFATRPQAELAAALRAAGVPTGEVNTVREILADENTVARGMVGSFEHPAAGSFPALRTPLRMSDVDSFEAAPLGTPPRLGADTEAVLRDRLGLGQNEIDALRQEGAIG</sequence>
<gene>
    <name evidence="2" type="ORF">EV192_109364</name>
</gene>
<protein>
    <submittedName>
        <fullName evidence="2">Crotonobetainyl-CoA:carnitine CoA-transferase CaiB-like acyl-CoA transferase</fullName>
    </submittedName>
</protein>
<dbReference type="SUPFAM" id="SSF89796">
    <property type="entry name" value="CoA-transferase family III (CaiB/BaiF)"/>
    <property type="match status" value="1"/>
</dbReference>
<name>A0A4R2J606_9PSEU</name>
<evidence type="ECO:0000313" key="3">
    <source>
        <dbReference type="Proteomes" id="UP000295680"/>
    </source>
</evidence>
<organism evidence="2 3">
    <name type="scientific">Actinocrispum wychmicini</name>
    <dbReference type="NCBI Taxonomy" id="1213861"/>
    <lineage>
        <taxon>Bacteria</taxon>
        <taxon>Bacillati</taxon>
        <taxon>Actinomycetota</taxon>
        <taxon>Actinomycetes</taxon>
        <taxon>Pseudonocardiales</taxon>
        <taxon>Pseudonocardiaceae</taxon>
        <taxon>Actinocrispum</taxon>
    </lineage>
</organism>
<dbReference type="AlphaFoldDB" id="A0A4R2J606"/>
<keyword evidence="3" id="KW-1185">Reference proteome</keyword>